<protein>
    <recommendedName>
        <fullName evidence="1">diguanylate cyclase</fullName>
        <ecNumber evidence="1">2.7.7.65</ecNumber>
    </recommendedName>
</protein>
<keyword evidence="3" id="KW-0472">Membrane</keyword>
<dbReference type="CDD" id="cd01949">
    <property type="entry name" value="GGDEF"/>
    <property type="match status" value="1"/>
</dbReference>
<organism evidence="5 6">
    <name type="scientific">Paraglaciecola aquimarina</name>
    <dbReference type="NCBI Taxonomy" id="1235557"/>
    <lineage>
        <taxon>Bacteria</taxon>
        <taxon>Pseudomonadati</taxon>
        <taxon>Pseudomonadota</taxon>
        <taxon>Gammaproteobacteria</taxon>
        <taxon>Alteromonadales</taxon>
        <taxon>Alteromonadaceae</taxon>
        <taxon>Paraglaciecola</taxon>
    </lineage>
</organism>
<reference evidence="5 6" key="1">
    <citation type="submission" date="2023-10" db="EMBL/GenBank/DDBJ databases">
        <title>Glaciecola aquimarina strain GGW-M5 nov., isolated from a coastal seawater.</title>
        <authorList>
            <person name="Bayburt H."/>
            <person name="Kim J.M."/>
            <person name="Choi B.J."/>
            <person name="Jeon C.O."/>
        </authorList>
    </citation>
    <scope>NUCLEOTIDE SEQUENCE [LARGE SCALE GENOMIC DNA]</scope>
    <source>
        <strain evidence="5 6">KCTC 32108</strain>
    </source>
</reference>
<keyword evidence="5" id="KW-0548">Nucleotidyltransferase</keyword>
<dbReference type="InterPro" id="IPR043128">
    <property type="entry name" value="Rev_trsase/Diguanyl_cyclase"/>
</dbReference>
<dbReference type="SMART" id="SM00267">
    <property type="entry name" value="GGDEF"/>
    <property type="match status" value="1"/>
</dbReference>
<dbReference type="PANTHER" id="PTHR45138">
    <property type="entry name" value="REGULATORY COMPONENTS OF SENSORY TRANSDUCTION SYSTEM"/>
    <property type="match status" value="1"/>
</dbReference>
<evidence type="ECO:0000256" key="1">
    <source>
        <dbReference type="ARBA" id="ARBA00012528"/>
    </source>
</evidence>
<evidence type="ECO:0000256" key="3">
    <source>
        <dbReference type="SAM" id="Phobius"/>
    </source>
</evidence>
<name>A0ABU3SZQ5_9ALTE</name>
<evidence type="ECO:0000256" key="2">
    <source>
        <dbReference type="ARBA" id="ARBA00034247"/>
    </source>
</evidence>
<dbReference type="Gene3D" id="3.30.70.270">
    <property type="match status" value="1"/>
</dbReference>
<dbReference type="InterPro" id="IPR000160">
    <property type="entry name" value="GGDEF_dom"/>
</dbReference>
<dbReference type="SUPFAM" id="SSF55073">
    <property type="entry name" value="Nucleotide cyclase"/>
    <property type="match status" value="1"/>
</dbReference>
<keyword evidence="3" id="KW-1133">Transmembrane helix</keyword>
<feature type="domain" description="GGDEF" evidence="4">
    <location>
        <begin position="247"/>
        <end position="371"/>
    </location>
</feature>
<dbReference type="Proteomes" id="UP001247805">
    <property type="component" value="Unassembled WGS sequence"/>
</dbReference>
<accession>A0ABU3SZQ5</accession>
<feature type="transmembrane region" description="Helical" evidence="3">
    <location>
        <begin position="193"/>
        <end position="211"/>
    </location>
</feature>
<dbReference type="InterPro" id="IPR029787">
    <property type="entry name" value="Nucleotide_cyclase"/>
</dbReference>
<dbReference type="EMBL" id="JAWDIO010000002">
    <property type="protein sequence ID" value="MDU0355475.1"/>
    <property type="molecule type" value="Genomic_DNA"/>
</dbReference>
<dbReference type="GO" id="GO:0052621">
    <property type="term" value="F:diguanylate cyclase activity"/>
    <property type="evidence" value="ECO:0007669"/>
    <property type="project" value="UniProtKB-EC"/>
</dbReference>
<gene>
    <name evidence="5" type="ORF">RS130_17605</name>
</gene>
<keyword evidence="5" id="KW-0808">Transferase</keyword>
<proteinExistence type="predicted"/>
<comment type="caution">
    <text evidence="5">The sequence shown here is derived from an EMBL/GenBank/DDBJ whole genome shotgun (WGS) entry which is preliminary data.</text>
</comment>
<dbReference type="Pfam" id="PF00990">
    <property type="entry name" value="GGDEF"/>
    <property type="match status" value="1"/>
</dbReference>
<evidence type="ECO:0000313" key="5">
    <source>
        <dbReference type="EMBL" id="MDU0355475.1"/>
    </source>
</evidence>
<keyword evidence="3" id="KW-0812">Transmembrane</keyword>
<comment type="catalytic activity">
    <reaction evidence="2">
        <text>2 GTP = 3',3'-c-di-GMP + 2 diphosphate</text>
        <dbReference type="Rhea" id="RHEA:24898"/>
        <dbReference type="ChEBI" id="CHEBI:33019"/>
        <dbReference type="ChEBI" id="CHEBI:37565"/>
        <dbReference type="ChEBI" id="CHEBI:58805"/>
        <dbReference type="EC" id="2.7.7.65"/>
    </reaction>
</comment>
<dbReference type="PROSITE" id="PS50887">
    <property type="entry name" value="GGDEF"/>
    <property type="match status" value="1"/>
</dbReference>
<dbReference type="RefSeq" id="WP_316027012.1">
    <property type="nucleotide sequence ID" value="NZ_JAWDIO010000002.1"/>
</dbReference>
<dbReference type="NCBIfam" id="TIGR00254">
    <property type="entry name" value="GGDEF"/>
    <property type="match status" value="1"/>
</dbReference>
<evidence type="ECO:0000313" key="6">
    <source>
        <dbReference type="Proteomes" id="UP001247805"/>
    </source>
</evidence>
<dbReference type="EC" id="2.7.7.65" evidence="1"/>
<evidence type="ECO:0000259" key="4">
    <source>
        <dbReference type="PROSITE" id="PS50887"/>
    </source>
</evidence>
<keyword evidence="6" id="KW-1185">Reference proteome</keyword>
<dbReference type="InterPro" id="IPR050469">
    <property type="entry name" value="Diguanylate_Cyclase"/>
</dbReference>
<dbReference type="PANTHER" id="PTHR45138:SF9">
    <property type="entry name" value="DIGUANYLATE CYCLASE DGCM-RELATED"/>
    <property type="match status" value="1"/>
</dbReference>
<sequence length="371" mass="41601">MAPLISVITAYSGSGDNENALLMIEELGRGNLKVNTPLTNSWYHYARSRYFYRIEDYEELRQSLAKWKIFLAQISNEQMNKLHEWYSAALCLHDKNKACVEAFMYAQQDSATAIPSRLSNHIHYIAFLVNAQLFLGDVDGARESFARYSASMLNKVRVQQTSARVLGVANLHNEILALEDNLAAAKAQRTQTIIIIVFVILSLVVLAYLFVGKRYLKKLATDKLTGLHNEQSVLTLIKKVKPPLNHKVNALAVFDVNNFTEMNTQFGYMTGDEALKSVAKCLTKVTRDQDIVGRIGADQFIVCLKNIEEQTANDLFERILDALTNVVFNDVTGSSINVRSSMSIYSSDGDFADLDEVLADIRDVVKKGVNK</sequence>